<evidence type="ECO:0000256" key="3">
    <source>
        <dbReference type="ARBA" id="ARBA00022741"/>
    </source>
</evidence>
<accession>A0A2T1AA44</accession>
<evidence type="ECO:0000256" key="4">
    <source>
        <dbReference type="ARBA" id="ARBA00022840"/>
    </source>
</evidence>
<dbReference type="InterPro" id="IPR027417">
    <property type="entry name" value="P-loop_NTPase"/>
</dbReference>
<keyword evidence="4 6" id="KW-0067">ATP-binding</keyword>
<reference evidence="6 7" key="1">
    <citation type="submission" date="2018-03" db="EMBL/GenBank/DDBJ databases">
        <title>Genomic Encyclopedia of Archaeal and Bacterial Type Strains, Phase II (KMG-II): from individual species to whole genera.</title>
        <authorList>
            <person name="Goeker M."/>
        </authorList>
    </citation>
    <scope>NUCLEOTIDE SEQUENCE [LARGE SCALE GENOMIC DNA]</scope>
    <source>
        <strain evidence="6 7">DSM 25328</strain>
    </source>
</reference>
<evidence type="ECO:0000313" key="7">
    <source>
        <dbReference type="Proteomes" id="UP000237718"/>
    </source>
</evidence>
<dbReference type="Pfam" id="PF00005">
    <property type="entry name" value="ABC_tran"/>
    <property type="match status" value="1"/>
</dbReference>
<keyword evidence="3" id="KW-0547">Nucleotide-binding</keyword>
<protein>
    <submittedName>
        <fullName evidence="6">Putative hydroxymethylpyrimidine transport system ATP-binding protein</fullName>
    </submittedName>
</protein>
<dbReference type="GO" id="GO:0005524">
    <property type="term" value="F:ATP binding"/>
    <property type="evidence" value="ECO:0007669"/>
    <property type="project" value="UniProtKB-KW"/>
</dbReference>
<gene>
    <name evidence="6" type="ORF">CLV89_11553</name>
</gene>
<feature type="domain" description="ABC transporter" evidence="5">
    <location>
        <begin position="2"/>
        <end position="229"/>
    </location>
</feature>
<dbReference type="PROSITE" id="PS50893">
    <property type="entry name" value="ABC_TRANSPORTER_2"/>
    <property type="match status" value="1"/>
</dbReference>
<dbReference type="PANTHER" id="PTHR42788:SF19">
    <property type="entry name" value="ALIPHATIC SULFONATES IMPORT ATP-BINDING PROTEIN SSUB 2"/>
    <property type="match status" value="1"/>
</dbReference>
<sequence>MTPAPGVTISGEARLGGAQLFAPLTLTLAAGQWTCLLGGSGVGKSTVLRLISGLATEAAFEGDITATDTAPVAHRVAYMAQDDLLLPWASVSENIQLGARLRAEVPDRARLARILARVGLVEHADKKPAELSGGQRQRVALARTLMEDKPVILLDEPFSALDAQTRAAMQDLAVEVLAHKTVLIVTHDPAEAARLGHAILVMTPEGLTSHPPPDGAIPRPVDDLGTLECQASLLRLLRSTVS</sequence>
<dbReference type="SMART" id="SM00382">
    <property type="entry name" value="AAA"/>
    <property type="match status" value="1"/>
</dbReference>
<dbReference type="EMBL" id="PVUF01000015">
    <property type="protein sequence ID" value="PRZ45469.1"/>
    <property type="molecule type" value="Genomic_DNA"/>
</dbReference>
<dbReference type="OrthoDB" id="9802264at2"/>
<evidence type="ECO:0000256" key="1">
    <source>
        <dbReference type="ARBA" id="ARBA00005417"/>
    </source>
</evidence>
<dbReference type="InterPro" id="IPR003593">
    <property type="entry name" value="AAA+_ATPase"/>
</dbReference>
<dbReference type="InterPro" id="IPR017871">
    <property type="entry name" value="ABC_transporter-like_CS"/>
</dbReference>
<evidence type="ECO:0000313" key="6">
    <source>
        <dbReference type="EMBL" id="PRZ45469.1"/>
    </source>
</evidence>
<dbReference type="InterPro" id="IPR003439">
    <property type="entry name" value="ABC_transporter-like_ATP-bd"/>
</dbReference>
<proteinExistence type="inferred from homology"/>
<dbReference type="AlphaFoldDB" id="A0A2T1AA44"/>
<dbReference type="GO" id="GO:0016887">
    <property type="term" value="F:ATP hydrolysis activity"/>
    <property type="evidence" value="ECO:0007669"/>
    <property type="project" value="InterPro"/>
</dbReference>
<comment type="similarity">
    <text evidence="1">Belongs to the ABC transporter superfamily.</text>
</comment>
<evidence type="ECO:0000256" key="2">
    <source>
        <dbReference type="ARBA" id="ARBA00022448"/>
    </source>
</evidence>
<comment type="caution">
    <text evidence="6">The sequence shown here is derived from an EMBL/GenBank/DDBJ whole genome shotgun (WGS) entry which is preliminary data.</text>
</comment>
<name>A0A2T1AA44_TRISK</name>
<keyword evidence="2" id="KW-0813">Transport</keyword>
<dbReference type="InterPro" id="IPR050166">
    <property type="entry name" value="ABC_transporter_ATP-bind"/>
</dbReference>
<dbReference type="Proteomes" id="UP000237718">
    <property type="component" value="Unassembled WGS sequence"/>
</dbReference>
<organism evidence="6 7">
    <name type="scientific">Tritonibacter scottomollicae</name>
    <name type="common">Epibacterium scottomollicae</name>
    <dbReference type="NCBI Taxonomy" id="483013"/>
    <lineage>
        <taxon>Bacteria</taxon>
        <taxon>Pseudomonadati</taxon>
        <taxon>Pseudomonadota</taxon>
        <taxon>Alphaproteobacteria</taxon>
        <taxon>Rhodobacterales</taxon>
        <taxon>Paracoccaceae</taxon>
        <taxon>Tritonibacter</taxon>
    </lineage>
</organism>
<evidence type="ECO:0000259" key="5">
    <source>
        <dbReference type="PROSITE" id="PS50893"/>
    </source>
</evidence>
<dbReference type="Gene3D" id="3.40.50.300">
    <property type="entry name" value="P-loop containing nucleotide triphosphate hydrolases"/>
    <property type="match status" value="1"/>
</dbReference>
<dbReference type="SUPFAM" id="SSF52540">
    <property type="entry name" value="P-loop containing nucleoside triphosphate hydrolases"/>
    <property type="match status" value="1"/>
</dbReference>
<dbReference type="RefSeq" id="WP_106165093.1">
    <property type="nucleotide sequence ID" value="NZ_PVUF01000015.1"/>
</dbReference>
<dbReference type="PANTHER" id="PTHR42788">
    <property type="entry name" value="TAURINE IMPORT ATP-BINDING PROTEIN-RELATED"/>
    <property type="match status" value="1"/>
</dbReference>
<dbReference type="PROSITE" id="PS00211">
    <property type="entry name" value="ABC_TRANSPORTER_1"/>
    <property type="match status" value="1"/>
</dbReference>